<sequence length="77" mass="8378">MDGTTRDEPGGCYEIRLDARLDPRWASWFDGFDLDPGEDGSTVLRGQVADQAALHGVLHQVRDIGVPIISVAQVDLS</sequence>
<proteinExistence type="predicted"/>
<gene>
    <name evidence="1" type="ORF">GCM10023168_09690</name>
</gene>
<dbReference type="EMBL" id="BAABGM010000004">
    <property type="protein sequence ID" value="GAA4400690.1"/>
    <property type="molecule type" value="Genomic_DNA"/>
</dbReference>
<reference evidence="2" key="1">
    <citation type="journal article" date="2019" name="Int. J. Syst. Evol. Microbiol.">
        <title>The Global Catalogue of Microorganisms (GCM) 10K type strain sequencing project: providing services to taxonomists for standard genome sequencing and annotation.</title>
        <authorList>
            <consortium name="The Broad Institute Genomics Platform"/>
            <consortium name="The Broad Institute Genome Sequencing Center for Infectious Disease"/>
            <person name="Wu L."/>
            <person name="Ma J."/>
        </authorList>
    </citation>
    <scope>NUCLEOTIDE SEQUENCE [LARGE SCALE GENOMIC DNA]</scope>
    <source>
        <strain evidence="2">JCM 17809</strain>
    </source>
</reference>
<evidence type="ECO:0000313" key="2">
    <source>
        <dbReference type="Proteomes" id="UP001500945"/>
    </source>
</evidence>
<evidence type="ECO:0000313" key="1">
    <source>
        <dbReference type="EMBL" id="GAA4400690.1"/>
    </source>
</evidence>
<name>A0ABP8K653_9MICO</name>
<evidence type="ECO:0008006" key="3">
    <source>
        <dbReference type="Google" id="ProtNLM"/>
    </source>
</evidence>
<keyword evidence="2" id="KW-1185">Reference proteome</keyword>
<accession>A0ABP8K653</accession>
<dbReference type="Proteomes" id="UP001500945">
    <property type="component" value="Unassembled WGS sequence"/>
</dbReference>
<comment type="caution">
    <text evidence="1">The sequence shown here is derived from an EMBL/GenBank/DDBJ whole genome shotgun (WGS) entry which is preliminary data.</text>
</comment>
<dbReference type="RefSeq" id="WP_345202927.1">
    <property type="nucleotide sequence ID" value="NZ_BAABGM010000004.1"/>
</dbReference>
<organism evidence="1 2">
    <name type="scientific">Fodinibacter luteus</name>
    <dbReference type="NCBI Taxonomy" id="552064"/>
    <lineage>
        <taxon>Bacteria</taxon>
        <taxon>Bacillati</taxon>
        <taxon>Actinomycetota</taxon>
        <taxon>Actinomycetes</taxon>
        <taxon>Micrococcales</taxon>
        <taxon>Intrasporangiaceae</taxon>
        <taxon>Fodinibacter (ex Wang et al. 2009)</taxon>
    </lineage>
</organism>
<protein>
    <recommendedName>
        <fullName evidence="3">BON domain-containing protein</fullName>
    </recommendedName>
</protein>